<protein>
    <recommendedName>
        <fullName evidence="3">Reverse transcriptase zinc-binding domain-containing protein</fullName>
    </recommendedName>
</protein>
<reference evidence="1 2" key="2">
    <citation type="journal article" date="2017" name="Front. Plant Sci.">
        <title>Gene Classification and Mining of Molecular Markers Useful in Red Clover (Trifolium pratense) Breeding.</title>
        <authorList>
            <person name="Istvanek J."/>
            <person name="Dluhosova J."/>
            <person name="Dluhos P."/>
            <person name="Patkova L."/>
            <person name="Nedelnik J."/>
            <person name="Repkova J."/>
        </authorList>
    </citation>
    <scope>NUCLEOTIDE SEQUENCE [LARGE SCALE GENOMIC DNA]</scope>
    <source>
        <strain evidence="2">cv. Tatra</strain>
        <tissue evidence="1">Young leaves</tissue>
    </source>
</reference>
<sequence length="99" mass="11625">MHIGEPWCCHCVDVVENTMHVLSDRPLAKSVWCNLLNNEARELFFTTAIDDWITLDLHQQLGRDSNINWASVWAASCYFLWIWRNRDVHGGSRLRPFQP</sequence>
<dbReference type="AlphaFoldDB" id="A0A2K3LBR1"/>
<evidence type="ECO:0000313" key="1">
    <source>
        <dbReference type="EMBL" id="PNX75969.1"/>
    </source>
</evidence>
<organism evidence="1 2">
    <name type="scientific">Trifolium pratense</name>
    <name type="common">Red clover</name>
    <dbReference type="NCBI Taxonomy" id="57577"/>
    <lineage>
        <taxon>Eukaryota</taxon>
        <taxon>Viridiplantae</taxon>
        <taxon>Streptophyta</taxon>
        <taxon>Embryophyta</taxon>
        <taxon>Tracheophyta</taxon>
        <taxon>Spermatophyta</taxon>
        <taxon>Magnoliopsida</taxon>
        <taxon>eudicotyledons</taxon>
        <taxon>Gunneridae</taxon>
        <taxon>Pentapetalae</taxon>
        <taxon>rosids</taxon>
        <taxon>fabids</taxon>
        <taxon>Fabales</taxon>
        <taxon>Fabaceae</taxon>
        <taxon>Papilionoideae</taxon>
        <taxon>50 kb inversion clade</taxon>
        <taxon>NPAAA clade</taxon>
        <taxon>Hologalegina</taxon>
        <taxon>IRL clade</taxon>
        <taxon>Trifolieae</taxon>
        <taxon>Trifolium</taxon>
    </lineage>
</organism>
<gene>
    <name evidence="1" type="ORF">L195_g031914</name>
</gene>
<evidence type="ECO:0008006" key="3">
    <source>
        <dbReference type="Google" id="ProtNLM"/>
    </source>
</evidence>
<dbReference type="Proteomes" id="UP000236291">
    <property type="component" value="Unassembled WGS sequence"/>
</dbReference>
<proteinExistence type="predicted"/>
<evidence type="ECO:0000313" key="2">
    <source>
        <dbReference type="Proteomes" id="UP000236291"/>
    </source>
</evidence>
<reference evidence="1 2" key="1">
    <citation type="journal article" date="2014" name="Am. J. Bot.">
        <title>Genome assembly and annotation for red clover (Trifolium pratense; Fabaceae).</title>
        <authorList>
            <person name="Istvanek J."/>
            <person name="Jaros M."/>
            <person name="Krenek A."/>
            <person name="Repkova J."/>
        </authorList>
    </citation>
    <scope>NUCLEOTIDE SEQUENCE [LARGE SCALE GENOMIC DNA]</scope>
    <source>
        <strain evidence="2">cv. Tatra</strain>
        <tissue evidence="1">Young leaves</tissue>
    </source>
</reference>
<dbReference type="EMBL" id="ASHM01029899">
    <property type="protein sequence ID" value="PNX75969.1"/>
    <property type="molecule type" value="Genomic_DNA"/>
</dbReference>
<comment type="caution">
    <text evidence="1">The sequence shown here is derived from an EMBL/GenBank/DDBJ whole genome shotgun (WGS) entry which is preliminary data.</text>
</comment>
<accession>A0A2K3LBR1</accession>
<name>A0A2K3LBR1_TRIPR</name>